<evidence type="ECO:0000313" key="2">
    <source>
        <dbReference type="EMBL" id="CAJ0559005.1"/>
    </source>
</evidence>
<dbReference type="Proteomes" id="UP001177023">
    <property type="component" value="Unassembled WGS sequence"/>
</dbReference>
<feature type="transmembrane region" description="Helical" evidence="1">
    <location>
        <begin position="26"/>
        <end position="49"/>
    </location>
</feature>
<accession>A0AA36FR83</accession>
<feature type="transmembrane region" description="Helical" evidence="1">
    <location>
        <begin position="102"/>
        <end position="132"/>
    </location>
</feature>
<evidence type="ECO:0008006" key="4">
    <source>
        <dbReference type="Google" id="ProtNLM"/>
    </source>
</evidence>
<dbReference type="PANTHER" id="PTHR23021:SF26">
    <property type="entry name" value="SERPENTINE RECEPTOR, CLASS T"/>
    <property type="match status" value="1"/>
</dbReference>
<feature type="transmembrane region" description="Helical" evidence="1">
    <location>
        <begin position="61"/>
        <end position="81"/>
    </location>
</feature>
<evidence type="ECO:0000256" key="1">
    <source>
        <dbReference type="SAM" id="Phobius"/>
    </source>
</evidence>
<feature type="non-terminal residue" evidence="2">
    <location>
        <position position="1"/>
    </location>
</feature>
<dbReference type="AlphaFoldDB" id="A0AA36FR83"/>
<gene>
    <name evidence="2" type="ORF">MSPICULIGERA_LOCUS1139</name>
</gene>
<dbReference type="Pfam" id="PF10321">
    <property type="entry name" value="7TM_GPCR_Srt"/>
    <property type="match status" value="1"/>
</dbReference>
<dbReference type="PANTHER" id="PTHR23021">
    <property type="entry name" value="SERPENTINE RECEPTOR, CLASS T"/>
    <property type="match status" value="1"/>
</dbReference>
<keyword evidence="3" id="KW-1185">Reference proteome</keyword>
<evidence type="ECO:0000313" key="3">
    <source>
        <dbReference type="Proteomes" id="UP001177023"/>
    </source>
</evidence>
<feature type="transmembrane region" description="Helical" evidence="1">
    <location>
        <begin position="169"/>
        <end position="192"/>
    </location>
</feature>
<dbReference type="Gene3D" id="1.20.1070.10">
    <property type="entry name" value="Rhodopsin 7-helix transmembrane proteins"/>
    <property type="match status" value="1"/>
</dbReference>
<keyword evidence="1" id="KW-0472">Membrane</keyword>
<reference evidence="2" key="1">
    <citation type="submission" date="2023-06" db="EMBL/GenBank/DDBJ databases">
        <authorList>
            <person name="Delattre M."/>
        </authorList>
    </citation>
    <scope>NUCLEOTIDE SEQUENCE</scope>
    <source>
        <strain evidence="2">AF72</strain>
    </source>
</reference>
<keyword evidence="1" id="KW-1133">Transmembrane helix</keyword>
<sequence>SFFLYAFILRIINTERDYKQNHSQRIMFHLGIADSAQLLVHASTGVYLILQVEGYGWLEQFLGAIMNGMWCTSLVHTAFLAMNRAVFIVFFGKYRNIFRESVFYACMAFCWMFFLIIAILDLSGASFFVFVLPSYTFQYLEGYPAGGFIREFSNNLIIAEKSVSSGKELLLTLQVFFISAYSIFGYCIWTLCFMEKNVRQSSAFVQEQPA</sequence>
<proteinExistence type="predicted"/>
<dbReference type="EMBL" id="CATQJA010000296">
    <property type="protein sequence ID" value="CAJ0559005.1"/>
    <property type="molecule type" value="Genomic_DNA"/>
</dbReference>
<comment type="caution">
    <text evidence="2">The sequence shown here is derived from an EMBL/GenBank/DDBJ whole genome shotgun (WGS) entry which is preliminary data.</text>
</comment>
<feature type="non-terminal residue" evidence="2">
    <location>
        <position position="210"/>
    </location>
</feature>
<dbReference type="InterPro" id="IPR019425">
    <property type="entry name" value="7TM_GPCR_serpentine_rcpt_Srt"/>
</dbReference>
<protein>
    <recommendedName>
        <fullName evidence="4">7TM GPCR serpentine receptor class x (Srx) domain-containing protein</fullName>
    </recommendedName>
</protein>
<keyword evidence="1" id="KW-0812">Transmembrane</keyword>
<name>A0AA36FR83_9BILA</name>
<dbReference type="SUPFAM" id="SSF81321">
    <property type="entry name" value="Family A G protein-coupled receptor-like"/>
    <property type="match status" value="1"/>
</dbReference>
<organism evidence="2 3">
    <name type="scientific">Mesorhabditis spiculigera</name>
    <dbReference type="NCBI Taxonomy" id="96644"/>
    <lineage>
        <taxon>Eukaryota</taxon>
        <taxon>Metazoa</taxon>
        <taxon>Ecdysozoa</taxon>
        <taxon>Nematoda</taxon>
        <taxon>Chromadorea</taxon>
        <taxon>Rhabditida</taxon>
        <taxon>Rhabditina</taxon>
        <taxon>Rhabditomorpha</taxon>
        <taxon>Rhabditoidea</taxon>
        <taxon>Rhabditidae</taxon>
        <taxon>Mesorhabditinae</taxon>
        <taxon>Mesorhabditis</taxon>
    </lineage>
</organism>